<dbReference type="InterPro" id="IPR042095">
    <property type="entry name" value="SUMF_sf"/>
</dbReference>
<dbReference type="InterPro" id="IPR051043">
    <property type="entry name" value="Sulfatase_Mod_Factor_Kinase"/>
</dbReference>
<dbReference type="AlphaFoldDB" id="E4TQF6"/>
<dbReference type="HOGENOM" id="CLU_074553_0_0_10"/>
<dbReference type="eggNOG" id="COG1262">
    <property type="taxonomic scope" value="Bacteria"/>
</dbReference>
<dbReference type="Gene3D" id="3.90.1580.10">
    <property type="entry name" value="paralog of FGE (formylglycine-generating enzyme)"/>
    <property type="match status" value="1"/>
</dbReference>
<organism evidence="2 3">
    <name type="scientific">Marivirga tractuosa (strain ATCC 23168 / DSM 4126 / NBRC 15989 / NCIMB 1408 / VKM B-1430 / H-43)</name>
    <name type="common">Microscilla tractuosa</name>
    <name type="synonym">Flexibacter tractuosus</name>
    <dbReference type="NCBI Taxonomy" id="643867"/>
    <lineage>
        <taxon>Bacteria</taxon>
        <taxon>Pseudomonadati</taxon>
        <taxon>Bacteroidota</taxon>
        <taxon>Cytophagia</taxon>
        <taxon>Cytophagales</taxon>
        <taxon>Marivirgaceae</taxon>
        <taxon>Marivirga</taxon>
    </lineage>
</organism>
<dbReference type="RefSeq" id="WP_013454822.1">
    <property type="nucleotide sequence ID" value="NC_014759.1"/>
</dbReference>
<dbReference type="SUPFAM" id="SSF56436">
    <property type="entry name" value="C-type lectin-like"/>
    <property type="match status" value="1"/>
</dbReference>
<evidence type="ECO:0000259" key="1">
    <source>
        <dbReference type="Pfam" id="PF03781"/>
    </source>
</evidence>
<gene>
    <name evidence="2" type="ordered locus">Ftrac_2701</name>
</gene>
<name>E4TQF6_MARTH</name>
<reference evidence="2 3" key="1">
    <citation type="journal article" date="2011" name="Stand. Genomic Sci.">
        <title>Complete genome sequence of Marivirga tractuosa type strain (H-43).</title>
        <authorList>
            <person name="Pagani I."/>
            <person name="Chertkov O."/>
            <person name="Lapidus A."/>
            <person name="Lucas S."/>
            <person name="Del Rio T.G."/>
            <person name="Tice H."/>
            <person name="Copeland A."/>
            <person name="Cheng J.F."/>
            <person name="Nolan M."/>
            <person name="Saunders E."/>
            <person name="Pitluck S."/>
            <person name="Held B."/>
            <person name="Goodwin L."/>
            <person name="Liolios K."/>
            <person name="Ovchinikova G."/>
            <person name="Ivanova N."/>
            <person name="Mavromatis K."/>
            <person name="Pati A."/>
            <person name="Chen A."/>
            <person name="Palaniappan K."/>
            <person name="Land M."/>
            <person name="Hauser L."/>
            <person name="Jeffries C.D."/>
            <person name="Detter J.C."/>
            <person name="Han C."/>
            <person name="Tapia R."/>
            <person name="Ngatchou-Djao O.D."/>
            <person name="Rohde M."/>
            <person name="Goker M."/>
            <person name="Spring S."/>
            <person name="Sikorski J."/>
            <person name="Woyke T."/>
            <person name="Bristow J."/>
            <person name="Eisen J.A."/>
            <person name="Markowitz V."/>
            <person name="Hugenholtz P."/>
            <person name="Klenk H.P."/>
            <person name="Kyrpides N.C."/>
        </authorList>
    </citation>
    <scope>NUCLEOTIDE SEQUENCE [LARGE SCALE GENOMIC DNA]</scope>
    <source>
        <strain evidence="3">ATCC 23168 / DSM 4126 / NBRC 15989 / NCIMB 1408 / VKM B-1430 / H-43</strain>
    </source>
</reference>
<evidence type="ECO:0000313" key="3">
    <source>
        <dbReference type="Proteomes" id="UP000008720"/>
    </source>
</evidence>
<protein>
    <recommendedName>
        <fullName evidence="1">Sulfatase-modifying factor enzyme-like domain-containing protein</fullName>
    </recommendedName>
</protein>
<dbReference type="Pfam" id="PF03781">
    <property type="entry name" value="FGE-sulfatase"/>
    <property type="match status" value="1"/>
</dbReference>
<keyword evidence="3" id="KW-1185">Reference proteome</keyword>
<dbReference type="KEGG" id="mtt:Ftrac_2701"/>
<proteinExistence type="predicted"/>
<evidence type="ECO:0000313" key="2">
    <source>
        <dbReference type="EMBL" id="ADR22679.1"/>
    </source>
</evidence>
<sequence>MLRYFTLAIFFLFHLNVNGQEIEMRKIEGGVYIPLYGSQEEVQVEIEPFYMDAKPVTHQEFAEFIKKYPQWSKENVKALFADASYLTKWTADGEVPKHLINSPVNNVSWYAAKAYCECQDKRLPTTDEWEFAAMASENSIDAREDSLFNQKIVSGYEKPKTYLKEVGQSTPNYYGVYDLHGLVWEWVYDFNSIIITGESRSNNNTDANLFCAGGAVSANDLMNYAAFMRYAIRSSLKARNTMSNMGFRCVKDYEKNALELNQ</sequence>
<dbReference type="PANTHER" id="PTHR23150:SF19">
    <property type="entry name" value="FORMYLGLYCINE-GENERATING ENZYME"/>
    <property type="match status" value="1"/>
</dbReference>
<accession>E4TQF6</accession>
<dbReference type="EMBL" id="CP002349">
    <property type="protein sequence ID" value="ADR22679.1"/>
    <property type="molecule type" value="Genomic_DNA"/>
</dbReference>
<dbReference type="Proteomes" id="UP000008720">
    <property type="component" value="Chromosome"/>
</dbReference>
<dbReference type="InterPro" id="IPR005532">
    <property type="entry name" value="SUMF_dom"/>
</dbReference>
<feature type="domain" description="Sulfatase-modifying factor enzyme-like" evidence="1">
    <location>
        <begin position="41"/>
        <end position="251"/>
    </location>
</feature>
<dbReference type="PANTHER" id="PTHR23150">
    <property type="entry name" value="SULFATASE MODIFYING FACTOR 1, 2"/>
    <property type="match status" value="1"/>
</dbReference>
<dbReference type="InterPro" id="IPR016187">
    <property type="entry name" value="CTDL_fold"/>
</dbReference>
<dbReference type="STRING" id="643867.Ftrac_2701"/>
<dbReference type="OrthoDB" id="9768004at2"/>
<dbReference type="GO" id="GO:0120147">
    <property type="term" value="F:formylglycine-generating oxidase activity"/>
    <property type="evidence" value="ECO:0007669"/>
    <property type="project" value="TreeGrafter"/>
</dbReference>